<evidence type="ECO:0000313" key="2">
    <source>
        <dbReference type="Proteomes" id="UP001559025"/>
    </source>
</evidence>
<comment type="caution">
    <text evidence="1">The sequence shown here is derived from an EMBL/GenBank/DDBJ whole genome shotgun (WGS) entry which is preliminary data.</text>
</comment>
<gene>
    <name evidence="1" type="ORF">V1479_14195</name>
</gene>
<accession>A0ABV3WUX2</accession>
<name>A0ABV3WUX2_9HYPH</name>
<reference evidence="1 2" key="1">
    <citation type="submission" date="2024-01" db="EMBL/GenBank/DDBJ databases">
        <title>New evidence supports the origin of RcGTA from prophage.</title>
        <authorList>
            <person name="Xu Y."/>
            <person name="Liu B."/>
            <person name="Chen F."/>
        </authorList>
    </citation>
    <scope>NUCLEOTIDE SEQUENCE [LARGE SCALE GENOMIC DNA]</scope>
    <source>
        <strain evidence="1 2">CBW1107-2</strain>
    </source>
</reference>
<sequence>MANWWESAPVVSQPQNWWDAAPIVGERASQGHAGVPEFIPPGVEGYDPETGLVERQPARSSAPALQSALSGFVEGIPVAGPYLQSGIENAAAFAGSTLTGRPQEEVRAEMGQMVDEASAQHPYVNFTGNVLGGVAGTLPAVAAAPGLFGANAGPLAMRALAGGASGAAIGGADAGVRHGADAIIPGAVTGGAIGALAPALSDAVGGVGRWAYRKAAGVTPAQGHLARAAGADAVDDMGARLSALGPDAMPMDLGPNLRGQAGAIATTPGRGQEVVRSAVTGRQARAGNRIGVTLDDALGAPVDTVALADDIIAQRSAAAKPLYNAAYSKPVPFTQELENLLKRPSVGRAMQAAKRLASDDETFDVATRGWFANIADDGAVKISRTPSVYELDMTKRALDDMYSTAQRAGNNNEARIFDQLRKKLIGFVDEAVPEYKQARAAFSGPASVLDSLEEGQKVFSRNLTPSQLRTQMMKMGDAEKDAFVQGARAEIAKNMGTARNDALAARSLFDKGWNKEKLGIILGDEQASRLLQSLHAETTFAATNQEITGQSVTAGRQMAQKDLGIRGSDERGMLRSALNLNVGDSLARLGDRLTGGVRTAWNEKNLSELGELLTSRDPKAMTRVIKTVQAAQRRGDLTAAKAREIIQSLAVGTSPRQPLELTVTPAR</sequence>
<dbReference type="EMBL" id="JAZHFV010000004">
    <property type="protein sequence ID" value="MEX4008461.1"/>
    <property type="molecule type" value="Genomic_DNA"/>
</dbReference>
<proteinExistence type="predicted"/>
<keyword evidence="2" id="KW-1185">Reference proteome</keyword>
<protein>
    <submittedName>
        <fullName evidence="1">Uncharacterized protein</fullName>
    </submittedName>
</protein>
<dbReference type="Proteomes" id="UP001559025">
    <property type="component" value="Unassembled WGS sequence"/>
</dbReference>
<evidence type="ECO:0000313" key="1">
    <source>
        <dbReference type="EMBL" id="MEX4008461.1"/>
    </source>
</evidence>
<dbReference type="RefSeq" id="WP_368803460.1">
    <property type="nucleotide sequence ID" value="NZ_JAZHFV010000004.1"/>
</dbReference>
<organism evidence="1 2">
    <name type="scientific">Neoaquamicrobium sediminum</name>
    <dbReference type="NCBI Taxonomy" id="1849104"/>
    <lineage>
        <taxon>Bacteria</taxon>
        <taxon>Pseudomonadati</taxon>
        <taxon>Pseudomonadota</taxon>
        <taxon>Alphaproteobacteria</taxon>
        <taxon>Hyphomicrobiales</taxon>
        <taxon>Phyllobacteriaceae</taxon>
        <taxon>Neoaquamicrobium</taxon>
    </lineage>
</organism>